<feature type="region of interest" description="Disordered" evidence="10">
    <location>
        <begin position="32"/>
        <end position="64"/>
    </location>
</feature>
<evidence type="ECO:0000313" key="14">
    <source>
        <dbReference type="Proteomes" id="UP000094291"/>
    </source>
</evidence>
<dbReference type="PANTHER" id="PTHR33446">
    <property type="entry name" value="PROTEIN TONB-RELATED"/>
    <property type="match status" value="1"/>
</dbReference>
<feature type="signal peptide" evidence="11">
    <location>
        <begin position="1"/>
        <end position="31"/>
    </location>
</feature>
<dbReference type="PROSITE" id="PS52015">
    <property type="entry name" value="TONB_CTD"/>
    <property type="match status" value="1"/>
</dbReference>
<keyword evidence="14" id="KW-1185">Reference proteome</keyword>
<evidence type="ECO:0000256" key="3">
    <source>
        <dbReference type="ARBA" id="ARBA00022448"/>
    </source>
</evidence>
<keyword evidence="5" id="KW-0997">Cell inner membrane</keyword>
<comment type="similarity">
    <text evidence="2">Belongs to the TonB family.</text>
</comment>
<evidence type="ECO:0000256" key="1">
    <source>
        <dbReference type="ARBA" id="ARBA00004383"/>
    </source>
</evidence>
<name>A0A1E2VAB7_9GAMM</name>
<dbReference type="InterPro" id="IPR006260">
    <property type="entry name" value="TonB/TolA_C"/>
</dbReference>
<keyword evidence="3" id="KW-0813">Transport</keyword>
<dbReference type="PANTHER" id="PTHR33446:SF2">
    <property type="entry name" value="PROTEIN TONB"/>
    <property type="match status" value="1"/>
</dbReference>
<keyword evidence="11" id="KW-0732">Signal</keyword>
<dbReference type="NCBIfam" id="TIGR01352">
    <property type="entry name" value="tonB_Cterm"/>
    <property type="match status" value="1"/>
</dbReference>
<keyword evidence="9" id="KW-0472">Membrane</keyword>
<evidence type="ECO:0000313" key="13">
    <source>
        <dbReference type="EMBL" id="ODC03950.1"/>
    </source>
</evidence>
<dbReference type="OrthoDB" id="5956010at2"/>
<sequence>MMILGYRQGFSGRAVLVGLGLMLLSGCQAPAESVSSPASDTSAPLEQANDAEPRALEDRPPEPAEGWGALYEAIEYPAAARSKQQQGVVMIQGVVNKTGGLERPRVVMSVSPELDAEALRVVKSLTFKPAIKDGHPIRSRIRLPIQFHLNPPSPSN</sequence>
<dbReference type="STRING" id="197479.BFW38_10760"/>
<keyword evidence="7" id="KW-0653">Protein transport</keyword>
<evidence type="ECO:0000256" key="6">
    <source>
        <dbReference type="ARBA" id="ARBA00022692"/>
    </source>
</evidence>
<dbReference type="InterPro" id="IPR051045">
    <property type="entry name" value="TonB-dependent_transducer"/>
</dbReference>
<dbReference type="GO" id="GO:0098797">
    <property type="term" value="C:plasma membrane protein complex"/>
    <property type="evidence" value="ECO:0007669"/>
    <property type="project" value="TreeGrafter"/>
</dbReference>
<reference evidence="13 14" key="1">
    <citation type="submission" date="2016-08" db="EMBL/GenBank/DDBJ databases">
        <authorList>
            <person name="Seilhamer J.J."/>
        </authorList>
    </citation>
    <scope>NUCLEOTIDE SEQUENCE [LARGE SCALE GENOMIC DNA]</scope>
    <source>
        <strain evidence="13 14">PH27A</strain>
    </source>
</reference>
<evidence type="ECO:0000256" key="7">
    <source>
        <dbReference type="ARBA" id="ARBA00022927"/>
    </source>
</evidence>
<comment type="subcellular location">
    <subcellularLocation>
        <location evidence="1">Cell inner membrane</location>
        <topology evidence="1">Single-pass membrane protein</topology>
        <orientation evidence="1">Periplasmic side</orientation>
    </subcellularLocation>
</comment>
<proteinExistence type="inferred from homology"/>
<keyword evidence="4" id="KW-1003">Cell membrane</keyword>
<evidence type="ECO:0000256" key="11">
    <source>
        <dbReference type="SAM" id="SignalP"/>
    </source>
</evidence>
<dbReference type="GO" id="GO:0015031">
    <property type="term" value="P:protein transport"/>
    <property type="evidence" value="ECO:0007669"/>
    <property type="project" value="UniProtKB-KW"/>
</dbReference>
<evidence type="ECO:0000256" key="2">
    <source>
        <dbReference type="ARBA" id="ARBA00006555"/>
    </source>
</evidence>
<evidence type="ECO:0000256" key="9">
    <source>
        <dbReference type="ARBA" id="ARBA00023136"/>
    </source>
</evidence>
<comment type="caution">
    <text evidence="13">The sequence shown here is derived from an EMBL/GenBank/DDBJ whole genome shotgun (WGS) entry which is preliminary data.</text>
</comment>
<keyword evidence="6" id="KW-0812">Transmembrane</keyword>
<evidence type="ECO:0000259" key="12">
    <source>
        <dbReference type="PROSITE" id="PS52015"/>
    </source>
</evidence>
<dbReference type="Proteomes" id="UP000094291">
    <property type="component" value="Unassembled WGS sequence"/>
</dbReference>
<evidence type="ECO:0000256" key="5">
    <source>
        <dbReference type="ARBA" id="ARBA00022519"/>
    </source>
</evidence>
<keyword evidence="8" id="KW-1133">Transmembrane helix</keyword>
<dbReference type="SUPFAM" id="SSF74653">
    <property type="entry name" value="TolA/TonB C-terminal domain"/>
    <property type="match status" value="1"/>
</dbReference>
<dbReference type="PROSITE" id="PS51257">
    <property type="entry name" value="PROKAR_LIPOPROTEIN"/>
    <property type="match status" value="1"/>
</dbReference>
<gene>
    <name evidence="13" type="ORF">BFW38_10760</name>
</gene>
<evidence type="ECO:0000256" key="8">
    <source>
        <dbReference type="ARBA" id="ARBA00022989"/>
    </source>
</evidence>
<dbReference type="RefSeq" id="WP_068998622.1">
    <property type="nucleotide sequence ID" value="NZ_MDTQ01000001.1"/>
</dbReference>
<feature type="domain" description="TonB C-terminal" evidence="12">
    <location>
        <begin position="61"/>
        <end position="156"/>
    </location>
</feature>
<dbReference type="Gene3D" id="3.30.1150.10">
    <property type="match status" value="1"/>
</dbReference>
<evidence type="ECO:0000256" key="10">
    <source>
        <dbReference type="SAM" id="MobiDB-lite"/>
    </source>
</evidence>
<dbReference type="EMBL" id="MDTQ01000001">
    <property type="protein sequence ID" value="ODC03950.1"/>
    <property type="molecule type" value="Genomic_DNA"/>
</dbReference>
<feature type="compositionally biased region" description="Basic and acidic residues" evidence="10">
    <location>
        <begin position="51"/>
        <end position="62"/>
    </location>
</feature>
<evidence type="ECO:0000256" key="4">
    <source>
        <dbReference type="ARBA" id="ARBA00022475"/>
    </source>
</evidence>
<feature type="chain" id="PRO_5009119667" description="TonB C-terminal domain-containing protein" evidence="11">
    <location>
        <begin position="32"/>
        <end position="156"/>
    </location>
</feature>
<dbReference type="Pfam" id="PF03544">
    <property type="entry name" value="TonB_C"/>
    <property type="match status" value="1"/>
</dbReference>
<feature type="compositionally biased region" description="Polar residues" evidence="10">
    <location>
        <begin position="33"/>
        <end position="44"/>
    </location>
</feature>
<dbReference type="AlphaFoldDB" id="A0A1E2VAB7"/>
<protein>
    <recommendedName>
        <fullName evidence="12">TonB C-terminal domain-containing protein</fullName>
    </recommendedName>
</protein>
<dbReference type="InterPro" id="IPR037682">
    <property type="entry name" value="TonB_C"/>
</dbReference>
<organism evidence="13 14">
    <name type="scientific">Terasakiispira papahanaumokuakeensis</name>
    <dbReference type="NCBI Taxonomy" id="197479"/>
    <lineage>
        <taxon>Bacteria</taxon>
        <taxon>Pseudomonadati</taxon>
        <taxon>Pseudomonadota</taxon>
        <taxon>Gammaproteobacteria</taxon>
        <taxon>Oceanospirillales</taxon>
        <taxon>Terasakiispira</taxon>
    </lineage>
</organism>
<dbReference type="GO" id="GO:0031992">
    <property type="term" value="F:energy transducer activity"/>
    <property type="evidence" value="ECO:0007669"/>
    <property type="project" value="TreeGrafter"/>
</dbReference>
<dbReference type="GO" id="GO:0055085">
    <property type="term" value="P:transmembrane transport"/>
    <property type="evidence" value="ECO:0007669"/>
    <property type="project" value="InterPro"/>
</dbReference>
<accession>A0A1E2VAB7</accession>